<keyword evidence="2" id="KW-1133">Transmembrane helix</keyword>
<keyword evidence="2" id="KW-0812">Transmembrane</keyword>
<accession>A0A2S9YBS7</accession>
<evidence type="ECO:0000256" key="1">
    <source>
        <dbReference type="SAM" id="MobiDB-lite"/>
    </source>
</evidence>
<evidence type="ECO:0000313" key="4">
    <source>
        <dbReference type="Proteomes" id="UP000237968"/>
    </source>
</evidence>
<evidence type="ECO:0000313" key="3">
    <source>
        <dbReference type="EMBL" id="PRQ02512.1"/>
    </source>
</evidence>
<proteinExistence type="predicted"/>
<protein>
    <submittedName>
        <fullName evidence="3">Uncharacterized protein</fullName>
    </submittedName>
</protein>
<evidence type="ECO:0000256" key="2">
    <source>
        <dbReference type="SAM" id="Phobius"/>
    </source>
</evidence>
<dbReference type="OrthoDB" id="9839428at2"/>
<keyword evidence="2" id="KW-0472">Membrane</keyword>
<organism evidence="3 4">
    <name type="scientific">Enhygromyxa salina</name>
    <dbReference type="NCBI Taxonomy" id="215803"/>
    <lineage>
        <taxon>Bacteria</taxon>
        <taxon>Pseudomonadati</taxon>
        <taxon>Myxococcota</taxon>
        <taxon>Polyangia</taxon>
        <taxon>Nannocystales</taxon>
        <taxon>Nannocystaceae</taxon>
        <taxon>Enhygromyxa</taxon>
    </lineage>
</organism>
<feature type="compositionally biased region" description="Basic and acidic residues" evidence="1">
    <location>
        <begin position="39"/>
        <end position="54"/>
    </location>
</feature>
<feature type="region of interest" description="Disordered" evidence="1">
    <location>
        <begin position="28"/>
        <end position="60"/>
    </location>
</feature>
<gene>
    <name evidence="3" type="ORF">ENSA5_21570</name>
</gene>
<dbReference type="AlphaFoldDB" id="A0A2S9YBS7"/>
<dbReference type="Proteomes" id="UP000237968">
    <property type="component" value="Unassembled WGS sequence"/>
</dbReference>
<comment type="caution">
    <text evidence="3">The sequence shown here is derived from an EMBL/GenBank/DDBJ whole genome shotgun (WGS) entry which is preliminary data.</text>
</comment>
<sequence>MGEGPENLGEIVVKDDRELTMAELKAAAERELDDGDETPPAHELVRTARPRERDDELLDDPPATKVHLGRFAGWHAVRKLRWIITASLGLALTIGIIVFVHNTRELRHQRLHPLPEVEATIAPGTPRDMTISEGNMRVGLSREAPAINLLHLPDRDITLARGAEKAQFKVEVRDGETVEIKVLTGEIVETLTKPDARPLLD</sequence>
<dbReference type="RefSeq" id="WP_106391585.1">
    <property type="nucleotide sequence ID" value="NZ_PVNK01000114.1"/>
</dbReference>
<keyword evidence="4" id="KW-1185">Reference proteome</keyword>
<reference evidence="3 4" key="1">
    <citation type="submission" date="2018-03" db="EMBL/GenBank/DDBJ databases">
        <title>Draft Genome Sequences of the Obligatory Marine Myxobacteria Enhygromyxa salina SWB005.</title>
        <authorList>
            <person name="Poehlein A."/>
            <person name="Moghaddam J.A."/>
            <person name="Harms H."/>
            <person name="Alanjari M."/>
            <person name="Koenig G.M."/>
            <person name="Daniel R."/>
            <person name="Schaeberle T.F."/>
        </authorList>
    </citation>
    <scope>NUCLEOTIDE SEQUENCE [LARGE SCALE GENOMIC DNA]</scope>
    <source>
        <strain evidence="3 4">SWB005</strain>
    </source>
</reference>
<dbReference type="EMBL" id="PVNK01000114">
    <property type="protein sequence ID" value="PRQ02512.1"/>
    <property type="molecule type" value="Genomic_DNA"/>
</dbReference>
<feature type="transmembrane region" description="Helical" evidence="2">
    <location>
        <begin position="80"/>
        <end position="100"/>
    </location>
</feature>
<name>A0A2S9YBS7_9BACT</name>